<dbReference type="Proteomes" id="UP001159405">
    <property type="component" value="Unassembled WGS sequence"/>
</dbReference>
<keyword evidence="2" id="KW-1185">Reference proteome</keyword>
<proteinExistence type="predicted"/>
<accession>A0ABN8N3M9</accession>
<name>A0ABN8N3M9_9CNID</name>
<evidence type="ECO:0000313" key="1">
    <source>
        <dbReference type="EMBL" id="CAH3040832.1"/>
    </source>
</evidence>
<gene>
    <name evidence="1" type="ORF">PLOB_00045481</name>
</gene>
<reference evidence="1 2" key="1">
    <citation type="submission" date="2022-05" db="EMBL/GenBank/DDBJ databases">
        <authorList>
            <consortium name="Genoscope - CEA"/>
            <person name="William W."/>
        </authorList>
    </citation>
    <scope>NUCLEOTIDE SEQUENCE [LARGE SCALE GENOMIC DNA]</scope>
</reference>
<organism evidence="1 2">
    <name type="scientific">Porites lobata</name>
    <dbReference type="NCBI Taxonomy" id="104759"/>
    <lineage>
        <taxon>Eukaryota</taxon>
        <taxon>Metazoa</taxon>
        <taxon>Cnidaria</taxon>
        <taxon>Anthozoa</taxon>
        <taxon>Hexacorallia</taxon>
        <taxon>Scleractinia</taxon>
        <taxon>Fungiina</taxon>
        <taxon>Poritidae</taxon>
        <taxon>Porites</taxon>
    </lineage>
</organism>
<protein>
    <submittedName>
        <fullName evidence="1">Uncharacterized protein</fullName>
    </submittedName>
</protein>
<evidence type="ECO:0000313" key="2">
    <source>
        <dbReference type="Proteomes" id="UP001159405"/>
    </source>
</evidence>
<dbReference type="EMBL" id="CALNXK010000008">
    <property type="protein sequence ID" value="CAH3040832.1"/>
    <property type="molecule type" value="Genomic_DNA"/>
</dbReference>
<comment type="caution">
    <text evidence="1">The sequence shown here is derived from an EMBL/GenBank/DDBJ whole genome shotgun (WGS) entry which is preliminary data.</text>
</comment>
<sequence>MAIMEEAEGVDIIDEKEVENRCIMASLPYLLADKRRGAQISAGSFWKRAKVEDEDERIEKLTEESTSPRLISTGELNNLQELYLASEAMVVCRFNPPSILNAVATLLGSFYIFNMQFPKGSGGLEKNVFLFLEHMLLGQTSATLPLSVENVLSDLQKVKN</sequence>